<dbReference type="Pfam" id="PF00501">
    <property type="entry name" value="AMP-binding"/>
    <property type="match status" value="1"/>
</dbReference>
<evidence type="ECO:0000313" key="5">
    <source>
        <dbReference type="EMBL" id="AIG77726.1"/>
    </source>
</evidence>
<evidence type="ECO:0008006" key="7">
    <source>
        <dbReference type="Google" id="ProtNLM"/>
    </source>
</evidence>
<dbReference type="InterPro" id="IPR025110">
    <property type="entry name" value="AMP-bd_C"/>
</dbReference>
<dbReference type="Pfam" id="PF13193">
    <property type="entry name" value="AMP-binding_C"/>
    <property type="match status" value="1"/>
</dbReference>
<dbReference type="InterPro" id="IPR042099">
    <property type="entry name" value="ANL_N_sf"/>
</dbReference>
<dbReference type="InterPro" id="IPR020845">
    <property type="entry name" value="AMP-binding_CS"/>
</dbReference>
<feature type="domain" description="AMP-dependent synthetase/ligase" evidence="3">
    <location>
        <begin position="32"/>
        <end position="416"/>
    </location>
</feature>
<dbReference type="eggNOG" id="COG0318">
    <property type="taxonomic scope" value="Bacteria"/>
</dbReference>
<dbReference type="GO" id="GO:0016878">
    <property type="term" value="F:acid-thiol ligase activity"/>
    <property type="evidence" value="ECO:0007669"/>
    <property type="project" value="UniProtKB-ARBA"/>
</dbReference>
<dbReference type="PANTHER" id="PTHR43767:SF1">
    <property type="entry name" value="NONRIBOSOMAL PEPTIDE SYNTHASE PES1 (EUROFUNG)-RELATED"/>
    <property type="match status" value="1"/>
</dbReference>
<dbReference type="SUPFAM" id="SSF56801">
    <property type="entry name" value="Acetyl-CoA synthetase-like"/>
    <property type="match status" value="1"/>
</dbReference>
<evidence type="ECO:0000256" key="2">
    <source>
        <dbReference type="ARBA" id="ARBA00022598"/>
    </source>
</evidence>
<dbReference type="AlphaFoldDB" id="A0A075UZ40"/>
<dbReference type="EMBL" id="CP008953">
    <property type="protein sequence ID" value="AIG77726.1"/>
    <property type="molecule type" value="Genomic_DNA"/>
</dbReference>
<keyword evidence="2" id="KW-0436">Ligase</keyword>
<keyword evidence="6" id="KW-1185">Reference proteome</keyword>
<reference evidence="5 6" key="1">
    <citation type="journal article" date="2014" name="J. Biotechnol.">
        <title>Complete genome sequence of the actinobacterium Amycolatopsis japonica MG417-CF17(T) (=DSM 44213T) producing (S,S)-N,N'-ethylenediaminedisuccinic acid.</title>
        <authorList>
            <person name="Stegmann E."/>
            <person name="Albersmeier A."/>
            <person name="Spohn M."/>
            <person name="Gert H."/>
            <person name="Weber T."/>
            <person name="Wohlleben W."/>
            <person name="Kalinowski J."/>
            <person name="Ruckert C."/>
        </authorList>
    </citation>
    <scope>NUCLEOTIDE SEQUENCE [LARGE SCALE GENOMIC DNA]</scope>
    <source>
        <strain evidence="6">MG417-CF17 (DSM 44213)</strain>
    </source>
</reference>
<organism evidence="5 6">
    <name type="scientific">Amycolatopsis japonica</name>
    <dbReference type="NCBI Taxonomy" id="208439"/>
    <lineage>
        <taxon>Bacteria</taxon>
        <taxon>Bacillati</taxon>
        <taxon>Actinomycetota</taxon>
        <taxon>Actinomycetes</taxon>
        <taxon>Pseudonocardiales</taxon>
        <taxon>Pseudonocardiaceae</taxon>
        <taxon>Amycolatopsis</taxon>
        <taxon>Amycolatopsis japonica group</taxon>
    </lineage>
</organism>
<dbReference type="Proteomes" id="UP000028492">
    <property type="component" value="Chromosome"/>
</dbReference>
<dbReference type="STRING" id="208439.AJAP_24385"/>
<dbReference type="KEGG" id="aja:AJAP_24385"/>
<evidence type="ECO:0000256" key="1">
    <source>
        <dbReference type="ARBA" id="ARBA00006432"/>
    </source>
</evidence>
<dbReference type="Gene3D" id="3.30.300.30">
    <property type="match status" value="1"/>
</dbReference>
<accession>A0A075UZ40</accession>
<dbReference type="HOGENOM" id="CLU_000022_59_7_11"/>
<dbReference type="FunFam" id="3.30.300.30:FF:000008">
    <property type="entry name" value="2,3-dihydroxybenzoate-AMP ligase"/>
    <property type="match status" value="1"/>
</dbReference>
<feature type="domain" description="AMP-binding enzyme C-terminal" evidence="4">
    <location>
        <begin position="466"/>
        <end position="541"/>
    </location>
</feature>
<dbReference type="Gene3D" id="3.40.50.12780">
    <property type="entry name" value="N-terminal domain of ligase-like"/>
    <property type="match status" value="1"/>
</dbReference>
<dbReference type="PROSITE" id="PS00455">
    <property type="entry name" value="AMP_BINDING"/>
    <property type="match status" value="1"/>
</dbReference>
<dbReference type="PANTHER" id="PTHR43767">
    <property type="entry name" value="LONG-CHAIN-FATTY-ACID--COA LIGASE"/>
    <property type="match status" value="1"/>
</dbReference>
<evidence type="ECO:0000259" key="4">
    <source>
        <dbReference type="Pfam" id="PF13193"/>
    </source>
</evidence>
<dbReference type="InterPro" id="IPR000873">
    <property type="entry name" value="AMP-dep_synth/lig_dom"/>
</dbReference>
<name>A0A075UZ40_9PSEU</name>
<dbReference type="InterPro" id="IPR045851">
    <property type="entry name" value="AMP-bd_C_sf"/>
</dbReference>
<evidence type="ECO:0000259" key="3">
    <source>
        <dbReference type="Pfam" id="PF00501"/>
    </source>
</evidence>
<protein>
    <recommendedName>
        <fullName evidence="7">Acyl-CoA synthetase</fullName>
    </recommendedName>
</protein>
<dbReference type="InterPro" id="IPR050237">
    <property type="entry name" value="ATP-dep_AMP-bd_enzyme"/>
</dbReference>
<sequence length="551" mass="59002">MSRYEAKPWLAAYEDRMKAAETPKATTVLASFRRAVQRSPQATAIAYFDATMSYREVDELSDGVARHLLASGFAPGDRLALVLQNIPQFVLALLGAWKAGGIVVPVNPMYRERELQHVFDDAGVRAVVCSQSGWNRRIRPLVPGSGVTIALTTSELDLQGRDDPRVFGKTVREPTPGAADLLTVARAAAGDPPADPGLGLDDVALISYTSGTSGTPKGAMNTHGNLGANAAVLSTFSGLGEGATLFGLAPLFHITGMVCEIASAIDIGGTLALAYRFEPGVVLDAFLEHKPVYTVGPSTAYMALMAHPDVRREHFDSFELLYSGGAALPPAVVGMFRERFGHYIHNGYGLTETTAGCIVVPSSLEAPIDEASGTISIGLPVPGTIVRILGENGEEQPFGTAGEIVVEGPMVIPGYWNRPEATEAALPGGRLLTGDIGFMEPSGWVYVVDRKKDMINASGFKVWPREVEDVLYTHPAVREAAVVGVPDAYRGETVKAYISPAPGTTPDPQDLVAYCKERLAAYKYPRVIEVLDELPKTVSGKILRRELRERG</sequence>
<evidence type="ECO:0000313" key="6">
    <source>
        <dbReference type="Proteomes" id="UP000028492"/>
    </source>
</evidence>
<dbReference type="RefSeq" id="WP_038515398.1">
    <property type="nucleotide sequence ID" value="NZ_CP008953.1"/>
</dbReference>
<proteinExistence type="inferred from homology"/>
<comment type="similarity">
    <text evidence="1">Belongs to the ATP-dependent AMP-binding enzyme family.</text>
</comment>
<gene>
    <name evidence="5" type="ORF">AJAP_24385</name>
</gene>